<dbReference type="InterPro" id="IPR041027">
    <property type="entry name" value="FtsK_alpha"/>
</dbReference>
<name>A0A1Y1QKJ8_9GAMM</name>
<dbReference type="AlphaFoldDB" id="A0A1Y1QKJ8"/>
<gene>
    <name evidence="2" type="ORF">BWK73_26820</name>
</gene>
<accession>A0A1Y1QKJ8</accession>
<evidence type="ECO:0000259" key="1">
    <source>
        <dbReference type="Pfam" id="PF17854"/>
    </source>
</evidence>
<evidence type="ECO:0000313" key="3">
    <source>
        <dbReference type="Proteomes" id="UP000192491"/>
    </source>
</evidence>
<dbReference type="Proteomes" id="UP000192491">
    <property type="component" value="Unassembled WGS sequence"/>
</dbReference>
<feature type="domain" description="FtsK alpha" evidence="1">
    <location>
        <begin position="6"/>
        <end position="77"/>
    </location>
</feature>
<evidence type="ECO:0000313" key="2">
    <source>
        <dbReference type="EMBL" id="OQX07932.1"/>
    </source>
</evidence>
<comment type="caution">
    <text evidence="2">The sequence shown here is derived from an EMBL/GenBank/DDBJ whole genome shotgun (WGS) entry which is preliminary data.</text>
</comment>
<sequence>MIERDYAMRTAIQIIRVMIRWGVHLSLAKAQQGPRLLILDFNEAPGTRAAQITDRSKDLARKLGGVNLRIDTNHCGKIRFEIA</sequence>
<organism evidence="2 3">
    <name type="scientific">Thiothrix lacustris</name>
    <dbReference type="NCBI Taxonomy" id="525917"/>
    <lineage>
        <taxon>Bacteria</taxon>
        <taxon>Pseudomonadati</taxon>
        <taxon>Pseudomonadota</taxon>
        <taxon>Gammaproteobacteria</taxon>
        <taxon>Thiotrichales</taxon>
        <taxon>Thiotrichaceae</taxon>
        <taxon>Thiothrix</taxon>
    </lineage>
</organism>
<dbReference type="EMBL" id="MTEJ01000192">
    <property type="protein sequence ID" value="OQX07932.1"/>
    <property type="molecule type" value="Genomic_DNA"/>
</dbReference>
<dbReference type="Pfam" id="PF17854">
    <property type="entry name" value="FtsK_alpha"/>
    <property type="match status" value="1"/>
</dbReference>
<reference evidence="2 3" key="1">
    <citation type="submission" date="2017-01" db="EMBL/GenBank/DDBJ databases">
        <title>Novel large sulfur bacteria in the metagenomes of groundwater-fed chemosynthetic microbial mats in the Lake Huron basin.</title>
        <authorList>
            <person name="Sharrar A.M."/>
            <person name="Flood B.E."/>
            <person name="Bailey J.V."/>
            <person name="Jones D.S."/>
            <person name="Biddanda B."/>
            <person name="Ruberg S.A."/>
            <person name="Marcus D.N."/>
            <person name="Dick G.J."/>
        </authorList>
    </citation>
    <scope>NUCLEOTIDE SEQUENCE [LARGE SCALE GENOMIC DNA]</scope>
    <source>
        <strain evidence="2">A8</strain>
    </source>
</reference>
<proteinExistence type="predicted"/>
<protein>
    <recommendedName>
        <fullName evidence="1">FtsK alpha domain-containing protein</fullName>
    </recommendedName>
</protein>
<dbReference type="Gene3D" id="3.30.980.40">
    <property type="match status" value="1"/>
</dbReference>